<dbReference type="EMBL" id="JAOCBF010000014">
    <property type="protein sequence ID" value="MDH0963610.1"/>
    <property type="molecule type" value="Genomic_DNA"/>
</dbReference>
<proteinExistence type="predicted"/>
<reference evidence="1" key="1">
    <citation type="submission" date="2022-09" db="EMBL/GenBank/DDBJ databases">
        <title>Intensive care unit water sources are persistently colonized with multi-drug resistant bacteria and are the site of extensive horizontal gene transfer of antibiotic resistance genes.</title>
        <authorList>
            <person name="Diorio-Toth L."/>
        </authorList>
    </citation>
    <scope>NUCLEOTIDE SEQUENCE</scope>
    <source>
        <strain evidence="1">GD03918</strain>
    </source>
</reference>
<dbReference type="RefSeq" id="WP_022065375.1">
    <property type="nucleotide sequence ID" value="NZ_JAOCBF010000014.1"/>
</dbReference>
<protein>
    <submittedName>
        <fullName evidence="1">Uncharacterized protein</fullName>
    </submittedName>
</protein>
<gene>
    <name evidence="1" type="ORF">N5C89_12285</name>
</gene>
<organism evidence="1 2">
    <name type="scientific">Klebsiella michiganensis</name>
    <dbReference type="NCBI Taxonomy" id="1134687"/>
    <lineage>
        <taxon>Bacteria</taxon>
        <taxon>Pseudomonadati</taxon>
        <taxon>Pseudomonadota</taxon>
        <taxon>Gammaproteobacteria</taxon>
        <taxon>Enterobacterales</taxon>
        <taxon>Enterobacteriaceae</taxon>
        <taxon>Klebsiella/Raoultella group</taxon>
        <taxon>Klebsiella</taxon>
    </lineage>
</organism>
<dbReference type="Proteomes" id="UP001159937">
    <property type="component" value="Unassembled WGS sequence"/>
</dbReference>
<name>A0AAJ1KTD1_9ENTR</name>
<dbReference type="AlphaFoldDB" id="A0AAJ1KTD1"/>
<sequence length="262" mass="30096">MAIPLREYYSLSRAAELLDCKVEDLIHWASIGGINIYLSIESGMGYMHFCNENDELEENFEENLLARDGFSIVSAIYILEDDTAKNFFQKEPPFEGFQPCTFNGLWALPRSAYCYDDLMEFKPSFFDLWLSSNKLMFIAFEDDSYLNPLESDLYLMKSDFLLISKIINGVEITSAFKEIPNYFNEGREQLSLKFNEDASSISQVRTSRTARDAIKIMAKKHYAEVAGNYKKFAEVLSAEAKEIEGMTGVRFDDSTVGRWMKD</sequence>
<evidence type="ECO:0000313" key="1">
    <source>
        <dbReference type="EMBL" id="MDH0963610.1"/>
    </source>
</evidence>
<comment type="caution">
    <text evidence="1">The sequence shown here is derived from an EMBL/GenBank/DDBJ whole genome shotgun (WGS) entry which is preliminary data.</text>
</comment>
<evidence type="ECO:0000313" key="2">
    <source>
        <dbReference type="Proteomes" id="UP001159937"/>
    </source>
</evidence>
<accession>A0AAJ1KTD1</accession>